<organism evidence="2 3">
    <name type="scientific">Penicillium cf. griseofulvum</name>
    <dbReference type="NCBI Taxonomy" id="2972120"/>
    <lineage>
        <taxon>Eukaryota</taxon>
        <taxon>Fungi</taxon>
        <taxon>Dikarya</taxon>
        <taxon>Ascomycota</taxon>
        <taxon>Pezizomycotina</taxon>
        <taxon>Eurotiomycetes</taxon>
        <taxon>Eurotiomycetidae</taxon>
        <taxon>Eurotiales</taxon>
        <taxon>Aspergillaceae</taxon>
        <taxon>Penicillium</taxon>
    </lineage>
</organism>
<gene>
    <name evidence="2" type="ORF">N7472_010182</name>
</gene>
<reference evidence="2" key="1">
    <citation type="submission" date="2022-11" db="EMBL/GenBank/DDBJ databases">
        <authorList>
            <person name="Petersen C."/>
        </authorList>
    </citation>
    <scope>NUCLEOTIDE SEQUENCE</scope>
    <source>
        <strain evidence="2">IBT 16849</strain>
    </source>
</reference>
<protein>
    <submittedName>
        <fullName evidence="2">Uncharacterized protein</fullName>
    </submittedName>
</protein>
<sequence>MCARPYGPRQDYISRLMLNPSSQTPRVMHVRLRGLAIQTWCKATTQIGSASHHETDGNVAKKQTGHRRSARDVQSSVSSIVLRG</sequence>
<accession>A0A9W9IWA5</accession>
<name>A0A9W9IWA5_9EURO</name>
<dbReference type="OrthoDB" id="10424610at2759"/>
<feature type="region of interest" description="Disordered" evidence="1">
    <location>
        <begin position="47"/>
        <end position="84"/>
    </location>
</feature>
<dbReference type="AlphaFoldDB" id="A0A9W9IWA5"/>
<dbReference type="Proteomes" id="UP001150879">
    <property type="component" value="Unassembled WGS sequence"/>
</dbReference>
<evidence type="ECO:0000313" key="3">
    <source>
        <dbReference type="Proteomes" id="UP001150879"/>
    </source>
</evidence>
<dbReference type="EMBL" id="JAPQKP010000006">
    <property type="protein sequence ID" value="KAJ5185342.1"/>
    <property type="molecule type" value="Genomic_DNA"/>
</dbReference>
<feature type="compositionally biased region" description="Polar residues" evidence="1">
    <location>
        <begin position="72"/>
        <end position="84"/>
    </location>
</feature>
<reference evidence="2" key="2">
    <citation type="journal article" date="2023" name="IMA Fungus">
        <title>Comparative genomic study of the Penicillium genus elucidates a diverse pangenome and 15 lateral gene transfer events.</title>
        <authorList>
            <person name="Petersen C."/>
            <person name="Sorensen T."/>
            <person name="Nielsen M.R."/>
            <person name="Sondergaard T.E."/>
            <person name="Sorensen J.L."/>
            <person name="Fitzpatrick D.A."/>
            <person name="Frisvad J.C."/>
            <person name="Nielsen K.L."/>
        </authorList>
    </citation>
    <scope>NUCLEOTIDE SEQUENCE</scope>
    <source>
        <strain evidence="2">IBT 16849</strain>
    </source>
</reference>
<keyword evidence="3" id="KW-1185">Reference proteome</keyword>
<proteinExistence type="predicted"/>
<evidence type="ECO:0000313" key="2">
    <source>
        <dbReference type="EMBL" id="KAJ5185342.1"/>
    </source>
</evidence>
<evidence type="ECO:0000256" key="1">
    <source>
        <dbReference type="SAM" id="MobiDB-lite"/>
    </source>
</evidence>
<comment type="caution">
    <text evidence="2">The sequence shown here is derived from an EMBL/GenBank/DDBJ whole genome shotgun (WGS) entry which is preliminary data.</text>
</comment>